<comment type="caution">
    <text evidence="1">The sequence shown here is derived from an EMBL/GenBank/DDBJ whole genome shotgun (WGS) entry which is preliminary data.</text>
</comment>
<name>A0AAV8P905_ENSVE</name>
<sequence>MDRSDIPGSAESAPAHGACVAAGDVVVGERGEVDVGDAEVGIGVEENVVGEAEEGLGASPPVSAARAVRLHRSGPRVEKSRSIGTAWGPLSSRMRTQAPSKPHLFCLSSTLYSIGHPSCDWRTTQTHWVPHRSLPCLGIMRVGLGAVIWSQAEGSSWESGSELWRAVR</sequence>
<evidence type="ECO:0000313" key="2">
    <source>
        <dbReference type="Proteomes" id="UP001222027"/>
    </source>
</evidence>
<dbReference type="EMBL" id="JAQQAF010000006">
    <property type="protein sequence ID" value="KAJ8475881.1"/>
    <property type="molecule type" value="Genomic_DNA"/>
</dbReference>
<accession>A0AAV8P905</accession>
<dbReference type="Proteomes" id="UP001222027">
    <property type="component" value="Unassembled WGS sequence"/>
</dbReference>
<dbReference type="AlphaFoldDB" id="A0AAV8P905"/>
<keyword evidence="2" id="KW-1185">Reference proteome</keyword>
<gene>
    <name evidence="1" type="ORF">OPV22_019608</name>
</gene>
<evidence type="ECO:0000313" key="1">
    <source>
        <dbReference type="EMBL" id="KAJ8475881.1"/>
    </source>
</evidence>
<protein>
    <submittedName>
        <fullName evidence="1">Uncharacterized protein</fullName>
    </submittedName>
</protein>
<reference evidence="1 2" key="1">
    <citation type="submission" date="2022-12" db="EMBL/GenBank/DDBJ databases">
        <title>Chromosome-scale assembly of the Ensete ventricosum genome.</title>
        <authorList>
            <person name="Dussert Y."/>
            <person name="Stocks J."/>
            <person name="Wendawek A."/>
            <person name="Woldeyes F."/>
            <person name="Nichols R.A."/>
            <person name="Borrell J.S."/>
        </authorList>
    </citation>
    <scope>NUCLEOTIDE SEQUENCE [LARGE SCALE GENOMIC DNA]</scope>
    <source>
        <strain evidence="2">cv. Maze</strain>
        <tissue evidence="1">Seeds</tissue>
    </source>
</reference>
<organism evidence="1 2">
    <name type="scientific">Ensete ventricosum</name>
    <name type="common">Abyssinian banana</name>
    <name type="synonym">Musa ensete</name>
    <dbReference type="NCBI Taxonomy" id="4639"/>
    <lineage>
        <taxon>Eukaryota</taxon>
        <taxon>Viridiplantae</taxon>
        <taxon>Streptophyta</taxon>
        <taxon>Embryophyta</taxon>
        <taxon>Tracheophyta</taxon>
        <taxon>Spermatophyta</taxon>
        <taxon>Magnoliopsida</taxon>
        <taxon>Liliopsida</taxon>
        <taxon>Zingiberales</taxon>
        <taxon>Musaceae</taxon>
        <taxon>Ensete</taxon>
    </lineage>
</organism>
<proteinExistence type="predicted"/>